<accession>A0A7S2RSL0</accession>
<feature type="compositionally biased region" description="Low complexity" evidence="6">
    <location>
        <begin position="859"/>
        <end position="869"/>
    </location>
</feature>
<dbReference type="GO" id="GO:0070740">
    <property type="term" value="F:tubulin-glutamic acid ligase activity"/>
    <property type="evidence" value="ECO:0007669"/>
    <property type="project" value="TreeGrafter"/>
</dbReference>
<evidence type="ECO:0000256" key="6">
    <source>
        <dbReference type="SAM" id="MobiDB-lite"/>
    </source>
</evidence>
<dbReference type="GO" id="GO:0036064">
    <property type="term" value="C:ciliary basal body"/>
    <property type="evidence" value="ECO:0007669"/>
    <property type="project" value="TreeGrafter"/>
</dbReference>
<dbReference type="GO" id="GO:0005524">
    <property type="term" value="F:ATP binding"/>
    <property type="evidence" value="ECO:0007669"/>
    <property type="project" value="UniProtKB-KW"/>
</dbReference>
<dbReference type="Pfam" id="PF03133">
    <property type="entry name" value="TTL"/>
    <property type="match status" value="1"/>
</dbReference>
<feature type="region of interest" description="Disordered" evidence="6">
    <location>
        <begin position="797"/>
        <end position="879"/>
    </location>
</feature>
<gene>
    <name evidence="7" type="ORF">RMAR1173_LOCUS7517</name>
</gene>
<dbReference type="GO" id="GO:0000226">
    <property type="term" value="P:microtubule cytoskeleton organization"/>
    <property type="evidence" value="ECO:0007669"/>
    <property type="project" value="TreeGrafter"/>
</dbReference>
<sequence>MSSDTASEPCSRGEEFDSSASYALSSQPSSSRMEDEEDQVQGADEDGVEEEADDPDTDPLEPVAGQVRLVPSVFQGRQPTIFFDYPSELGETRGTPFVVQPLNARKLAFATKWERNCVKNAFARAGFERVQGKGAWNANWGKHPTHKELAGLNRFQKINHFPSSWCIGRKDRLMRTLQKFRRSHGPTFHFHPEGFQLPVEKKVLEMKVKAEKSIWIIKPSASSCGRGIRLIHQGNLNTLPSNKAAVVQRYVERPYLINGHKFDLRLYVVLTSVDPLRIYLFEHGLVRFSTHKYTLKNLKSRFTHLTNYSVNKKSKHFVANEDPEQDGTGSKWSLGALWRHFEGTLGKERTEQVKEDIKAVIVKTLIAAEGDITPSLARLNRTRGVCYELFGFDVLLDAALKPWLVEVNISPSLMGTSPLDRQIKGQLMADVFHLVGFVPYDERALRKDQKAERSNKLRGVTSGKAKQQLARRQDSWRRNPTPESIDLSELRDDDWDVVYESMDEFQRTGHFERIYPTASRVDEMLGYFQSTRFNDVLLARLVKSTSLRKFLQHSPRGLPSFLASHSPNPSASPHLPSPPRQKDARSFPSPRPPRSPRRGLPADSAAWNGGGGGALARQSRRAEEETRIAASRPVARTEPRVPGRGAVQLPRCPHEDSSALYFLDPEQSPPRRRPHGDGQAPLQDQPLPRGAGREMPPSSCMKPPKRPGGLTVNLRMARVEDEAMGGSHSKEPDPTPIMTMEPDELFGTPLEEYFSTKLQLRGAGDTHSSQKSTLRSKRRPTDLPLTEAAMANSVLSAAGNRQIRGSSGSAAAEGKPRVPARRGSGSRNRLSPQVLSLPPAEDEYLARRHSFGSARRGDPSSGGSRPSSGNRQAQVAHRS</sequence>
<name>A0A7S2RSL0_9STRA</name>
<dbReference type="GO" id="GO:0015631">
    <property type="term" value="F:tubulin binding"/>
    <property type="evidence" value="ECO:0007669"/>
    <property type="project" value="TreeGrafter"/>
</dbReference>
<evidence type="ECO:0000256" key="4">
    <source>
        <dbReference type="ARBA" id="ARBA00041448"/>
    </source>
</evidence>
<evidence type="ECO:0000256" key="3">
    <source>
        <dbReference type="ARBA" id="ARBA00022840"/>
    </source>
</evidence>
<protein>
    <recommendedName>
        <fullName evidence="4">Tubulin--tyrosine ligase-like protein 5</fullName>
    </recommendedName>
</protein>
<reference evidence="7" key="1">
    <citation type="submission" date="2021-01" db="EMBL/GenBank/DDBJ databases">
        <authorList>
            <person name="Corre E."/>
            <person name="Pelletier E."/>
            <person name="Niang G."/>
            <person name="Scheremetjew M."/>
            <person name="Finn R."/>
            <person name="Kale V."/>
            <person name="Holt S."/>
            <person name="Cochrane G."/>
            <person name="Meng A."/>
            <person name="Brown T."/>
            <person name="Cohen L."/>
        </authorList>
    </citation>
    <scope>NUCLEOTIDE SEQUENCE</scope>
    <source>
        <strain evidence="7">CCMP1243</strain>
    </source>
</reference>
<feature type="region of interest" description="Disordered" evidence="6">
    <location>
        <begin position="449"/>
        <end position="487"/>
    </location>
</feature>
<dbReference type="PROSITE" id="PS51221">
    <property type="entry name" value="TTL"/>
    <property type="match status" value="1"/>
</dbReference>
<feature type="region of interest" description="Disordered" evidence="6">
    <location>
        <begin position="759"/>
        <end position="785"/>
    </location>
</feature>
<keyword evidence="3" id="KW-0067">ATP-binding</keyword>
<feature type="region of interest" description="Disordered" evidence="6">
    <location>
        <begin position="560"/>
        <end position="710"/>
    </location>
</feature>
<dbReference type="InterPro" id="IPR004344">
    <property type="entry name" value="TTL/TTLL_fam"/>
</dbReference>
<keyword evidence="1" id="KW-0436">Ligase</keyword>
<feature type="compositionally biased region" description="Acidic residues" evidence="6">
    <location>
        <begin position="34"/>
        <end position="59"/>
    </location>
</feature>
<evidence type="ECO:0000256" key="2">
    <source>
        <dbReference type="ARBA" id="ARBA00022741"/>
    </source>
</evidence>
<dbReference type="Gene3D" id="3.30.470.20">
    <property type="entry name" value="ATP-grasp fold, B domain"/>
    <property type="match status" value="1"/>
</dbReference>
<dbReference type="EMBL" id="HBHJ01011534">
    <property type="protein sequence ID" value="CAD9679385.1"/>
    <property type="molecule type" value="Transcribed_RNA"/>
</dbReference>
<evidence type="ECO:0000313" key="7">
    <source>
        <dbReference type="EMBL" id="CAD9679385.1"/>
    </source>
</evidence>
<proteinExistence type="predicted"/>
<evidence type="ECO:0000256" key="1">
    <source>
        <dbReference type="ARBA" id="ARBA00022598"/>
    </source>
</evidence>
<organism evidence="7">
    <name type="scientific">Rhizochromulina marina</name>
    <dbReference type="NCBI Taxonomy" id="1034831"/>
    <lineage>
        <taxon>Eukaryota</taxon>
        <taxon>Sar</taxon>
        <taxon>Stramenopiles</taxon>
        <taxon>Ochrophyta</taxon>
        <taxon>Dictyochophyceae</taxon>
        <taxon>Rhizochromulinales</taxon>
        <taxon>Rhizochromulina</taxon>
    </lineage>
</organism>
<dbReference type="PANTHER" id="PTHR12241">
    <property type="entry name" value="TUBULIN POLYGLUTAMYLASE"/>
    <property type="match status" value="1"/>
</dbReference>
<feature type="compositionally biased region" description="Polar residues" evidence="6">
    <location>
        <begin position="825"/>
        <end position="834"/>
    </location>
</feature>
<feature type="compositionally biased region" description="Low complexity" evidence="6">
    <location>
        <begin position="18"/>
        <end position="31"/>
    </location>
</feature>
<dbReference type="SUPFAM" id="SSF56059">
    <property type="entry name" value="Glutathione synthetase ATP-binding domain-like"/>
    <property type="match status" value="1"/>
</dbReference>
<keyword evidence="2" id="KW-0547">Nucleotide-binding</keyword>
<evidence type="ECO:0000256" key="5">
    <source>
        <dbReference type="ARBA" id="ARBA00049274"/>
    </source>
</evidence>
<dbReference type="AlphaFoldDB" id="A0A7S2RSL0"/>
<dbReference type="PANTHER" id="PTHR12241:SF145">
    <property type="entry name" value="TUBULIN POLYGLUTAMYLASE TTLL5"/>
    <property type="match status" value="1"/>
</dbReference>
<comment type="catalytic activity">
    <reaction evidence="5">
        <text>L-glutamyl-[protein] + L-glutamate + ATP = gamma-L-glutamyl-L-glutamyl-[protein] + ADP + phosphate + H(+)</text>
        <dbReference type="Rhea" id="RHEA:60144"/>
        <dbReference type="Rhea" id="RHEA-COMP:10208"/>
        <dbReference type="Rhea" id="RHEA-COMP:15517"/>
        <dbReference type="ChEBI" id="CHEBI:15378"/>
        <dbReference type="ChEBI" id="CHEBI:29973"/>
        <dbReference type="ChEBI" id="CHEBI:29985"/>
        <dbReference type="ChEBI" id="CHEBI:30616"/>
        <dbReference type="ChEBI" id="CHEBI:43474"/>
        <dbReference type="ChEBI" id="CHEBI:143622"/>
        <dbReference type="ChEBI" id="CHEBI:456216"/>
    </reaction>
    <physiologicalReaction direction="left-to-right" evidence="5">
        <dbReference type="Rhea" id="RHEA:60145"/>
    </physiologicalReaction>
</comment>
<feature type="compositionally biased region" description="Low complexity" evidence="6">
    <location>
        <begin position="562"/>
        <end position="574"/>
    </location>
</feature>
<feature type="region of interest" description="Disordered" evidence="6">
    <location>
        <begin position="1"/>
        <end position="62"/>
    </location>
</feature>